<dbReference type="Proteomes" id="UP000193067">
    <property type="component" value="Unassembled WGS sequence"/>
</dbReference>
<organism evidence="1 2">
    <name type="scientific">Trametes coccinea (strain BRFM310)</name>
    <name type="common">Pycnoporus coccineus</name>
    <dbReference type="NCBI Taxonomy" id="1353009"/>
    <lineage>
        <taxon>Eukaryota</taxon>
        <taxon>Fungi</taxon>
        <taxon>Dikarya</taxon>
        <taxon>Basidiomycota</taxon>
        <taxon>Agaricomycotina</taxon>
        <taxon>Agaricomycetes</taxon>
        <taxon>Polyporales</taxon>
        <taxon>Polyporaceae</taxon>
        <taxon>Trametes</taxon>
    </lineage>
</organism>
<proteinExistence type="predicted"/>
<keyword evidence="2" id="KW-1185">Reference proteome</keyword>
<dbReference type="OrthoDB" id="3228793at2759"/>
<dbReference type="Gene3D" id="2.80.10.50">
    <property type="match status" value="1"/>
</dbReference>
<evidence type="ECO:0000313" key="2">
    <source>
        <dbReference type="Proteomes" id="UP000193067"/>
    </source>
</evidence>
<name>A0A1Y2I5P9_TRAC3</name>
<protein>
    <submittedName>
        <fullName evidence="1">Carbohydrate-binding module family 13 protein</fullName>
    </submittedName>
</protein>
<dbReference type="EMBL" id="KZ084181">
    <property type="protein sequence ID" value="OSC96455.1"/>
    <property type="molecule type" value="Genomic_DNA"/>
</dbReference>
<sequence length="79" mass="8656">MGVPPQWAQLYHSPYGGVHEHAAVVASPYPVSWNVQQTDEGIRGGISWPNIDLVFDLADWGSLSETPGTKIQLMRLKPG</sequence>
<evidence type="ECO:0000313" key="1">
    <source>
        <dbReference type="EMBL" id="OSC96455.1"/>
    </source>
</evidence>
<accession>A0A1Y2I5P9</accession>
<gene>
    <name evidence="1" type="ORF">PYCCODRAFT_1307814</name>
</gene>
<reference evidence="1 2" key="1">
    <citation type="journal article" date="2015" name="Biotechnol. Biofuels">
        <title>Enhanced degradation of softwood versus hardwood by the white-rot fungus Pycnoporus coccineus.</title>
        <authorList>
            <person name="Couturier M."/>
            <person name="Navarro D."/>
            <person name="Chevret D."/>
            <person name="Henrissat B."/>
            <person name="Piumi F."/>
            <person name="Ruiz-Duenas F.J."/>
            <person name="Martinez A.T."/>
            <person name="Grigoriev I.V."/>
            <person name="Riley R."/>
            <person name="Lipzen A."/>
            <person name="Berrin J.G."/>
            <person name="Master E.R."/>
            <person name="Rosso M.N."/>
        </authorList>
    </citation>
    <scope>NUCLEOTIDE SEQUENCE [LARGE SCALE GENOMIC DNA]</scope>
    <source>
        <strain evidence="1 2">BRFM310</strain>
    </source>
</reference>
<dbReference type="AlphaFoldDB" id="A0A1Y2I5P9"/>